<gene>
    <name evidence="1" type="ORF">JCM16775_1751</name>
</gene>
<dbReference type="SUPFAM" id="SSF160631">
    <property type="entry name" value="SMI1/KNR4-like"/>
    <property type="match status" value="2"/>
</dbReference>
<keyword evidence="2" id="KW-1185">Reference proteome</keyword>
<proteinExistence type="predicted"/>
<dbReference type="KEGG" id="lhf:JCM16775_1751"/>
<dbReference type="Gene3D" id="3.40.1580.10">
    <property type="entry name" value="SMI1/KNR4-like"/>
    <property type="match status" value="1"/>
</dbReference>
<dbReference type="Proteomes" id="UP000321892">
    <property type="component" value="Chromosome"/>
</dbReference>
<dbReference type="EMBL" id="AP019823">
    <property type="protein sequence ID" value="BBM39040.1"/>
    <property type="molecule type" value="Genomic_DNA"/>
</dbReference>
<organism evidence="1 2">
    <name type="scientific">Leptotrichia hofstadii</name>
    <dbReference type="NCBI Taxonomy" id="157688"/>
    <lineage>
        <taxon>Bacteria</taxon>
        <taxon>Fusobacteriati</taxon>
        <taxon>Fusobacteriota</taxon>
        <taxon>Fusobacteriia</taxon>
        <taxon>Fusobacteriales</taxon>
        <taxon>Leptotrichiaceae</taxon>
        <taxon>Leptotrichia</taxon>
    </lineage>
</organism>
<sequence length="259" mass="31671">MEKKLLKNLDKMIWKNIKRLSNKDLDEFEEDLKIKFPEEDKKYIKAYNHGEAQNIVFKMFNDSYKVNVIDFMDYLKYSKNNSFNYFEIKKVKNYFQNRKLIPLITGLIFENRRENHEFEKEYQYEIYEDVKDCTFMYDFTTSPKNPDIICVCYTYEQKIKMPNFKTTSKLLDGSIIEEKIGKKILDLFKYMYIENKKIDIEKITWEFKENATKEEIEEFQKEIGLKFPKKYLDLLNYARERSIEYYSTIFKKKSSRKCC</sequence>
<name>A0A510JIA2_9FUSO</name>
<protein>
    <submittedName>
        <fullName evidence="1">SMI1 / KNR4 family protein</fullName>
    </submittedName>
</protein>
<evidence type="ECO:0000313" key="2">
    <source>
        <dbReference type="Proteomes" id="UP000321892"/>
    </source>
</evidence>
<accession>A0A510JIA2</accession>
<dbReference type="AlphaFoldDB" id="A0A510JIA2"/>
<evidence type="ECO:0000313" key="1">
    <source>
        <dbReference type="EMBL" id="BBM39040.1"/>
    </source>
</evidence>
<reference evidence="1 2" key="1">
    <citation type="submission" date="2019-07" db="EMBL/GenBank/DDBJ databases">
        <title>Complete Genome Sequence of Leptotrichia hofstadii Strain JCM16775.</title>
        <authorList>
            <person name="Watanabe S."/>
            <person name="Cui L."/>
        </authorList>
    </citation>
    <scope>NUCLEOTIDE SEQUENCE [LARGE SCALE GENOMIC DNA]</scope>
    <source>
        <strain evidence="1 2">JCM16775</strain>
    </source>
</reference>
<dbReference type="InterPro" id="IPR037883">
    <property type="entry name" value="Knr4/Smi1-like_sf"/>
</dbReference>
<dbReference type="RefSeq" id="WP_026745931.1">
    <property type="nucleotide sequence ID" value="NZ_AP019823.1"/>
</dbReference>